<dbReference type="NCBIfam" id="TIGR03233">
    <property type="entry name" value="DNA_S_dndB"/>
    <property type="match status" value="1"/>
</dbReference>
<proteinExistence type="predicted"/>
<dbReference type="AlphaFoldDB" id="A0A6L5Y8J9"/>
<comment type="caution">
    <text evidence="1">The sequence shown here is derived from an EMBL/GenBank/DDBJ whole genome shotgun (WGS) entry which is preliminary data.</text>
</comment>
<organism evidence="1 2">
    <name type="scientific">Hornefia butyriciproducens</name>
    <dbReference type="NCBI Taxonomy" id="2652293"/>
    <lineage>
        <taxon>Bacteria</taxon>
        <taxon>Bacillati</taxon>
        <taxon>Bacillota</taxon>
        <taxon>Clostridia</taxon>
        <taxon>Peptostreptococcales</taxon>
        <taxon>Anaerovoracaceae</taxon>
        <taxon>Hornefia</taxon>
    </lineage>
</organism>
<dbReference type="InterPro" id="IPR017642">
    <property type="entry name" value="DNA_S_mod_DndB"/>
</dbReference>
<evidence type="ECO:0000313" key="1">
    <source>
        <dbReference type="EMBL" id="MST52778.1"/>
    </source>
</evidence>
<dbReference type="NCBIfam" id="TIGR03187">
    <property type="entry name" value="DGQHR"/>
    <property type="match status" value="1"/>
</dbReference>
<dbReference type="RefSeq" id="WP_154575157.1">
    <property type="nucleotide sequence ID" value="NZ_VUMZ01000015.1"/>
</dbReference>
<keyword evidence="2" id="KW-1185">Reference proteome</keyword>
<dbReference type="EMBL" id="VUMZ01000015">
    <property type="protein sequence ID" value="MST52778.1"/>
    <property type="molecule type" value="Genomic_DNA"/>
</dbReference>
<sequence>MDFVYKFPVVKGSQATREYYIAMVPLKMLSRLFPPEEEYVSPEYRAQRKLNESRIPIITKYILDNRDSYVFSALASSIDGAFRYIPLSEDASIGVLEISMDAKFLINDGQHRKAAIIEALKEDASLGDETISIVFYADIGLERSQQIFTDLNKNAVKTSNSISELYDSRDQIAVITRNAIKRIDFLNTYTDKEKDILGKFSSSLFTLNTFYSANKTILGNRTDENAEAFLFEFWSSVTRHMVPWSDLAHKEVTKKDLREKYIATQGIVIQALGRIGAFFYQNQDINMQQSLTRLEAINWSRDANTWYMRAINQNGRIITNKRAAILIGNVIKKAISLPFSTDEAFAEEQLQKMIEL</sequence>
<evidence type="ECO:0000313" key="2">
    <source>
        <dbReference type="Proteomes" id="UP000474676"/>
    </source>
</evidence>
<dbReference type="InterPro" id="IPR017601">
    <property type="entry name" value="DGQHR-contain_dom"/>
</dbReference>
<gene>
    <name evidence="1" type="primary">dndB</name>
    <name evidence="1" type="ORF">FYJ64_10785</name>
</gene>
<accession>A0A6L5Y8J9</accession>
<reference evidence="1 2" key="1">
    <citation type="submission" date="2019-08" db="EMBL/GenBank/DDBJ databases">
        <title>In-depth cultivation of the pig gut microbiome towards novel bacterial diversity and tailored functional studies.</title>
        <authorList>
            <person name="Wylensek D."/>
            <person name="Hitch T.C.A."/>
            <person name="Clavel T."/>
        </authorList>
    </citation>
    <scope>NUCLEOTIDE SEQUENCE [LARGE SCALE GENOMIC DNA]</scope>
    <source>
        <strain evidence="1 2">WCA-MUC-591-APC-3H</strain>
    </source>
</reference>
<name>A0A6L5Y8J9_9FIRM</name>
<dbReference type="Pfam" id="PF14072">
    <property type="entry name" value="DndB"/>
    <property type="match status" value="1"/>
</dbReference>
<protein>
    <submittedName>
        <fullName evidence="1">DNA sulfur modification protein DndB</fullName>
    </submittedName>
</protein>
<dbReference type="Proteomes" id="UP000474676">
    <property type="component" value="Unassembled WGS sequence"/>
</dbReference>
<dbReference type="GeneID" id="303115808"/>
<dbReference type="CDD" id="cd16412">
    <property type="entry name" value="dndB"/>
    <property type="match status" value="1"/>
</dbReference>